<dbReference type="InterPro" id="IPR008278">
    <property type="entry name" value="4-PPantetheinyl_Trfase_dom"/>
</dbReference>
<keyword evidence="5" id="KW-1185">Reference proteome</keyword>
<dbReference type="EMBL" id="JAEHFY010000017">
    <property type="protein sequence ID" value="MBK0383730.1"/>
    <property type="molecule type" value="Genomic_DNA"/>
</dbReference>
<gene>
    <name evidence="4" type="ORF">I5M32_12245</name>
</gene>
<proteinExistence type="inferred from homology"/>
<dbReference type="Gene3D" id="3.90.470.20">
    <property type="entry name" value="4'-phosphopantetheinyl transferase domain"/>
    <property type="match status" value="2"/>
</dbReference>
<evidence type="ECO:0000256" key="2">
    <source>
        <dbReference type="ARBA" id="ARBA00022679"/>
    </source>
</evidence>
<reference evidence="4 5" key="1">
    <citation type="submission" date="2020-12" db="EMBL/GenBank/DDBJ databases">
        <title>Bacterial novel species Pedobacter sp. SD-b isolated from soil.</title>
        <authorList>
            <person name="Jung H.-Y."/>
        </authorList>
    </citation>
    <scope>NUCLEOTIDE SEQUENCE [LARGE SCALE GENOMIC DNA]</scope>
    <source>
        <strain evidence="4 5">SD-b</strain>
    </source>
</reference>
<comment type="caution">
    <text evidence="4">The sequence shown here is derived from an EMBL/GenBank/DDBJ whole genome shotgun (WGS) entry which is preliminary data.</text>
</comment>
<dbReference type="RefSeq" id="WP_200586787.1">
    <property type="nucleotide sequence ID" value="NZ_JAEHFY010000017.1"/>
</dbReference>
<sequence>MPITFHENIDQDTAIGLWQITESTADLEARLQLKAHELLLLNSLSNDKRNLHWLATRVLLRKMLNTNEYIDCQADQNGKPILINHPYFISLSHSYDYAAVMISKTKQVGIDIEIIKDKIVRVQNKFLNQTELDHIDEEARIEKLYVYWCAKEALYKLNGKKETSFKDHIHIKPFNYLPYGELSATIEKANTADAYRVHYKKIENYMLGYVCK</sequence>
<dbReference type="Proteomes" id="UP000660024">
    <property type="component" value="Unassembled WGS sequence"/>
</dbReference>
<evidence type="ECO:0000259" key="3">
    <source>
        <dbReference type="Pfam" id="PF01648"/>
    </source>
</evidence>
<dbReference type="PANTHER" id="PTHR12215">
    <property type="entry name" value="PHOSPHOPANTETHEINE TRANSFERASE"/>
    <property type="match status" value="1"/>
</dbReference>
<dbReference type="SUPFAM" id="SSF56214">
    <property type="entry name" value="4'-phosphopantetheinyl transferase"/>
    <property type="match status" value="2"/>
</dbReference>
<organism evidence="4 5">
    <name type="scientific">Pedobacter segetis</name>
    <dbReference type="NCBI Taxonomy" id="2793069"/>
    <lineage>
        <taxon>Bacteria</taxon>
        <taxon>Pseudomonadati</taxon>
        <taxon>Bacteroidota</taxon>
        <taxon>Sphingobacteriia</taxon>
        <taxon>Sphingobacteriales</taxon>
        <taxon>Sphingobacteriaceae</taxon>
        <taxon>Pedobacter</taxon>
    </lineage>
</organism>
<dbReference type="PANTHER" id="PTHR12215:SF10">
    <property type="entry name" value="L-AMINOADIPATE-SEMIALDEHYDE DEHYDROGENASE-PHOSPHOPANTETHEINYL TRANSFERASE"/>
    <property type="match status" value="1"/>
</dbReference>
<comment type="similarity">
    <text evidence="1">Belongs to the P-Pant transferase superfamily. Gsp/Sfp/HetI/AcpT family.</text>
</comment>
<name>A0ABS1BLF9_9SPHI</name>
<evidence type="ECO:0000256" key="1">
    <source>
        <dbReference type="ARBA" id="ARBA00010990"/>
    </source>
</evidence>
<evidence type="ECO:0000313" key="5">
    <source>
        <dbReference type="Proteomes" id="UP000660024"/>
    </source>
</evidence>
<evidence type="ECO:0000313" key="4">
    <source>
        <dbReference type="EMBL" id="MBK0383730.1"/>
    </source>
</evidence>
<keyword evidence="2 4" id="KW-0808">Transferase</keyword>
<dbReference type="GO" id="GO:0016740">
    <property type="term" value="F:transferase activity"/>
    <property type="evidence" value="ECO:0007669"/>
    <property type="project" value="UniProtKB-KW"/>
</dbReference>
<accession>A0ABS1BLF9</accession>
<dbReference type="Pfam" id="PF01648">
    <property type="entry name" value="ACPS"/>
    <property type="match status" value="1"/>
</dbReference>
<protein>
    <submittedName>
        <fullName evidence="4">4'-phosphopantetheinyl transferase superfamily protein</fullName>
    </submittedName>
</protein>
<feature type="domain" description="4'-phosphopantetheinyl transferase" evidence="3">
    <location>
        <begin position="107"/>
        <end position="207"/>
    </location>
</feature>
<dbReference type="InterPro" id="IPR050559">
    <property type="entry name" value="P-Pant_transferase_sf"/>
</dbReference>
<dbReference type="InterPro" id="IPR037143">
    <property type="entry name" value="4-PPantetheinyl_Trfase_dom_sf"/>
</dbReference>